<reference evidence="3 4" key="1">
    <citation type="journal article" date="2019" name="Int. J. Syst. Evol. Microbiol.">
        <title>The Global Catalogue of Microorganisms (GCM) 10K type strain sequencing project: providing services to taxonomists for standard genome sequencing and annotation.</title>
        <authorList>
            <consortium name="The Broad Institute Genomics Platform"/>
            <consortium name="The Broad Institute Genome Sequencing Center for Infectious Disease"/>
            <person name="Wu L."/>
            <person name="Ma J."/>
        </authorList>
    </citation>
    <scope>NUCLEOTIDE SEQUENCE [LARGE SCALE GENOMIC DNA]</scope>
    <source>
        <strain evidence="3 4">JCM 5052</strain>
    </source>
</reference>
<keyword evidence="4" id="KW-1185">Reference proteome</keyword>
<dbReference type="SUPFAM" id="SSF55846">
    <property type="entry name" value="N-acetylmuramoyl-L-alanine amidase-like"/>
    <property type="match status" value="1"/>
</dbReference>
<dbReference type="InterPro" id="IPR036779">
    <property type="entry name" value="LysM_dom_sf"/>
</dbReference>
<dbReference type="PANTHER" id="PTHR33734:SF22">
    <property type="entry name" value="MEMBRANE-BOUND LYTIC MUREIN TRANSGLYCOSYLASE D"/>
    <property type="match status" value="1"/>
</dbReference>
<comment type="caution">
    <text evidence="3">The sequence shown here is derived from an EMBL/GenBank/DDBJ whole genome shotgun (WGS) entry which is preliminary data.</text>
</comment>
<dbReference type="InterPro" id="IPR036505">
    <property type="entry name" value="Amidase/PGRP_sf"/>
</dbReference>
<organism evidence="3 4">
    <name type="scientific">Streptomyces mordarskii</name>
    <dbReference type="NCBI Taxonomy" id="1226758"/>
    <lineage>
        <taxon>Bacteria</taxon>
        <taxon>Bacillati</taxon>
        <taxon>Actinomycetota</taxon>
        <taxon>Actinomycetes</taxon>
        <taxon>Kitasatosporales</taxon>
        <taxon>Streptomycetaceae</taxon>
        <taxon>Streptomyces</taxon>
    </lineage>
</organism>
<accession>A0ABN1DZ33</accession>
<name>A0ABN1DZ33_9ACTN</name>
<dbReference type="EMBL" id="BAAABZ010000071">
    <property type="protein sequence ID" value="GAA0554730.1"/>
    <property type="molecule type" value="Genomic_DNA"/>
</dbReference>
<dbReference type="CDD" id="cd00118">
    <property type="entry name" value="LysM"/>
    <property type="match status" value="1"/>
</dbReference>
<dbReference type="InterPro" id="IPR018392">
    <property type="entry name" value="LysM"/>
</dbReference>
<dbReference type="Proteomes" id="UP001501576">
    <property type="component" value="Unassembled WGS sequence"/>
</dbReference>
<evidence type="ECO:0000313" key="4">
    <source>
        <dbReference type="Proteomes" id="UP001501576"/>
    </source>
</evidence>
<proteinExistence type="predicted"/>
<dbReference type="PROSITE" id="PS51782">
    <property type="entry name" value="LYSM"/>
    <property type="match status" value="1"/>
</dbReference>
<dbReference type="SMART" id="SM00257">
    <property type="entry name" value="LysM"/>
    <property type="match status" value="1"/>
</dbReference>
<dbReference type="Gene3D" id="3.10.350.10">
    <property type="entry name" value="LysM domain"/>
    <property type="match status" value="1"/>
</dbReference>
<protein>
    <recommendedName>
        <fullName evidence="2">LysM domain-containing protein</fullName>
    </recommendedName>
</protein>
<dbReference type="CDD" id="cd06583">
    <property type="entry name" value="PGRP"/>
    <property type="match status" value="1"/>
</dbReference>
<dbReference type="InterPro" id="IPR002502">
    <property type="entry name" value="Amidase_domain"/>
</dbReference>
<dbReference type="InterPro" id="IPR047763">
    <property type="entry name" value="PG_bind_dom_phiBT1-type"/>
</dbReference>
<evidence type="ECO:0000256" key="1">
    <source>
        <dbReference type="SAM" id="MobiDB-lite"/>
    </source>
</evidence>
<dbReference type="SMART" id="SM00644">
    <property type="entry name" value="Ami_2"/>
    <property type="match status" value="1"/>
</dbReference>
<feature type="region of interest" description="Disordered" evidence="1">
    <location>
        <begin position="193"/>
        <end position="220"/>
    </location>
</feature>
<dbReference type="Pfam" id="PF01510">
    <property type="entry name" value="Amidase_2"/>
    <property type="match status" value="1"/>
</dbReference>
<dbReference type="RefSeq" id="WP_346160870.1">
    <property type="nucleotide sequence ID" value="NZ_BAAABZ010000071.1"/>
</dbReference>
<dbReference type="Pfam" id="PF01476">
    <property type="entry name" value="LysM"/>
    <property type="match status" value="1"/>
</dbReference>
<evidence type="ECO:0000313" key="3">
    <source>
        <dbReference type="EMBL" id="GAA0554730.1"/>
    </source>
</evidence>
<feature type="region of interest" description="Disordered" evidence="1">
    <location>
        <begin position="332"/>
        <end position="353"/>
    </location>
</feature>
<dbReference type="PANTHER" id="PTHR33734">
    <property type="entry name" value="LYSM DOMAIN-CONTAINING GPI-ANCHORED PROTEIN 2"/>
    <property type="match status" value="1"/>
</dbReference>
<feature type="domain" description="LysM" evidence="2">
    <location>
        <begin position="220"/>
        <end position="264"/>
    </location>
</feature>
<evidence type="ECO:0000259" key="2">
    <source>
        <dbReference type="PROSITE" id="PS51782"/>
    </source>
</evidence>
<sequence>MAKPLSAAAFLQALKDEGLKVVEVGSWRTHNRAGHGAWGPMNGVMIHHTVTKGTQNTVDICRNGHADLPGPLCHGVIAKDGTVYLVGYGRANHAGLGDDDVLQAVIDEKPVPADNEANTDGNARFYGFECENLGDGKDPWPAVQLEAIEKAAAALCRAHGWGERSVIGHLEWQPGKIDPKGFTMASMRSRVKDRLGDHAPGPSKPDTGGGSSGSGSSSTTTYTVKKGDTLSSIATAHKTTVDALVKLNGLKDPDKLSVGQKLKVPGKAPAVQYEPFPGAAFFHGGRHSAIVTAMGKRLVAEGCGRYSSGPGPDWTRADQASYAAWQRKLGYSGDAADGIPGETSWNKLKVPKS</sequence>
<dbReference type="Gene3D" id="3.40.80.10">
    <property type="entry name" value="Peptidoglycan recognition protein-like"/>
    <property type="match status" value="1"/>
</dbReference>
<dbReference type="NCBIfam" id="NF038080">
    <property type="entry name" value="PG_bind_siph"/>
    <property type="match status" value="1"/>
</dbReference>
<gene>
    <name evidence="3" type="ORF">GCM10010390_66050</name>
</gene>
<dbReference type="SUPFAM" id="SSF54106">
    <property type="entry name" value="LysM domain"/>
    <property type="match status" value="1"/>
</dbReference>